<dbReference type="Proteomes" id="UP000095705">
    <property type="component" value="Unassembled WGS sequence"/>
</dbReference>
<protein>
    <submittedName>
        <fullName evidence="2">Uncharacterized protein</fullName>
    </submittedName>
</protein>
<sequence length="136" mass="14969">MPVRLLLQQREPRRMGCGFLGTERWALNNGGTLRLEGRPAVPDELPHSAPPPACTPVPEVGHGAAKESIRLVIAWYSEQIMKQRRAAEPDLGLLEELLEARRACVEDQRALGEATAEEAAETLAAYAARYRDLTSP</sequence>
<evidence type="ECO:0000313" key="3">
    <source>
        <dbReference type="Proteomes" id="UP000095705"/>
    </source>
</evidence>
<dbReference type="AlphaFoldDB" id="A0A1E5P0H8"/>
<reference evidence="2 3" key="1">
    <citation type="submission" date="2016-08" db="EMBL/GenBank/DDBJ databases">
        <title>The complete genome of Streptomyces subrutilus 10-1-1.</title>
        <authorList>
            <person name="Chen X."/>
        </authorList>
    </citation>
    <scope>NUCLEOTIDE SEQUENCE [LARGE SCALE GENOMIC DNA]</scope>
    <source>
        <strain evidence="2 3">10-1-1</strain>
    </source>
</reference>
<organism evidence="2 3">
    <name type="scientific">Streptomyces subrutilus</name>
    <dbReference type="NCBI Taxonomy" id="36818"/>
    <lineage>
        <taxon>Bacteria</taxon>
        <taxon>Bacillati</taxon>
        <taxon>Actinomycetota</taxon>
        <taxon>Actinomycetes</taxon>
        <taxon>Kitasatosporales</taxon>
        <taxon>Streptomycetaceae</taxon>
        <taxon>Streptomyces</taxon>
    </lineage>
</organism>
<dbReference type="EMBL" id="MEHK01000002">
    <property type="protein sequence ID" value="OEJ22501.1"/>
    <property type="molecule type" value="Genomic_DNA"/>
</dbReference>
<comment type="caution">
    <text evidence="2">The sequence shown here is derived from an EMBL/GenBank/DDBJ whole genome shotgun (WGS) entry which is preliminary data.</text>
</comment>
<feature type="region of interest" description="Disordered" evidence="1">
    <location>
        <begin position="37"/>
        <end position="60"/>
    </location>
</feature>
<keyword evidence="3" id="KW-1185">Reference proteome</keyword>
<proteinExistence type="predicted"/>
<evidence type="ECO:0000256" key="1">
    <source>
        <dbReference type="SAM" id="MobiDB-lite"/>
    </source>
</evidence>
<name>A0A1E5P0H8_9ACTN</name>
<gene>
    <name evidence="2" type="ORF">BGK67_33780</name>
</gene>
<accession>A0A1E5P0H8</accession>
<evidence type="ECO:0000313" key="2">
    <source>
        <dbReference type="EMBL" id="OEJ22501.1"/>
    </source>
</evidence>